<evidence type="ECO:0000313" key="3">
    <source>
        <dbReference type="Proteomes" id="UP000510621"/>
    </source>
</evidence>
<dbReference type="Proteomes" id="UP000510621">
    <property type="component" value="Chromosome"/>
</dbReference>
<dbReference type="EMBL" id="CP059265">
    <property type="protein sequence ID" value="QLQ33436.1"/>
    <property type="molecule type" value="Genomic_DNA"/>
</dbReference>
<gene>
    <name evidence="2" type="ORF">HZT40_19580</name>
</gene>
<feature type="chain" id="PRO_5029686598" description="Secreted protein" evidence="1">
    <location>
        <begin position="23"/>
        <end position="46"/>
    </location>
</feature>
<keyword evidence="1" id="KW-0732">Signal</keyword>
<reference evidence="2" key="1">
    <citation type="submission" date="2020-06" db="EMBL/GenBank/DDBJ databases">
        <title>Analysis procedures for assessing recovery of high quality, complete, closed genomes from Nanopore long read metagenome sequencing.</title>
        <authorList>
            <person name="Bessarab I."/>
            <person name="Arumugam K."/>
            <person name="Haryono M."/>
            <person name="Liu X."/>
            <person name="Roy S."/>
            <person name="Zuniga-Montanez R.E."/>
            <person name="Qiu G."/>
            <person name="Drautz-Moses D.I."/>
            <person name="Law Y.Y."/>
            <person name="Wuertz S."/>
            <person name="Lauro F.M."/>
            <person name="Huson D.H."/>
            <person name="Williams R.B."/>
        </authorList>
    </citation>
    <scope>NUCLEOTIDE SEQUENCE [LARGE SCALE GENOMIC DNA]</scope>
    <source>
        <strain evidence="2">SSD2</strain>
    </source>
</reference>
<proteinExistence type="predicted"/>
<accession>A0A7L6AWC0</accession>
<sequence>MKKLLMQGLLASLCFLPMACFADETLDNASQEELNALVAKVTLTPC</sequence>
<evidence type="ECO:0000313" key="2">
    <source>
        <dbReference type="EMBL" id="QLQ33436.1"/>
    </source>
</evidence>
<evidence type="ECO:0000256" key="1">
    <source>
        <dbReference type="SAM" id="SignalP"/>
    </source>
</evidence>
<protein>
    <recommendedName>
        <fullName evidence="4">Secreted protein</fullName>
    </recommendedName>
</protein>
<dbReference type="AlphaFoldDB" id="A0A7L6AWC0"/>
<organism evidence="2 3">
    <name type="scientific">Candidatus Thiothrix singaporensis</name>
    <dbReference type="NCBI Taxonomy" id="2799669"/>
    <lineage>
        <taxon>Bacteria</taxon>
        <taxon>Pseudomonadati</taxon>
        <taxon>Pseudomonadota</taxon>
        <taxon>Gammaproteobacteria</taxon>
        <taxon>Thiotrichales</taxon>
        <taxon>Thiotrichaceae</taxon>
        <taxon>Thiothrix</taxon>
    </lineage>
</organism>
<feature type="signal peptide" evidence="1">
    <location>
        <begin position="1"/>
        <end position="22"/>
    </location>
</feature>
<keyword evidence="3" id="KW-1185">Reference proteome</keyword>
<name>A0A7L6AWC0_9GAMM</name>
<dbReference type="KEGG" id="this:HZT40_19580"/>
<evidence type="ECO:0008006" key="4">
    <source>
        <dbReference type="Google" id="ProtNLM"/>
    </source>
</evidence>